<keyword evidence="2" id="KW-0812">Transmembrane</keyword>
<dbReference type="EMBL" id="LR134355">
    <property type="protein sequence ID" value="VEG50612.1"/>
    <property type="molecule type" value="Genomic_DNA"/>
</dbReference>
<sequence length="265" mass="27856">MAAVLGSVLAVAVLGNLNPVRLGVVLLLVTRPRPTQNLIAFWIGCLTATSLSLTIPLLVLNLTPMFEPVMRDLADSAMGSTVGKVQIGLGVLLLLVGAFLTARLRSRRKSGPQTARGELSFLDPNSTRVTDHHSADAGPATTTVRSVLQRVLAPARNGWNNGALWIACVIGLVMGPAPEMILLVLAIIVTSGATVGAQVSAVIAYALVLLALVETVLVGSLLMPARTEAVLQRLRSWTITHRRQILVAIFTVAGASTVLTGISRV</sequence>
<organism evidence="3 4">
    <name type="scientific">Mycolicibacterium chitae</name>
    <name type="common">Mycobacterium chitae</name>
    <dbReference type="NCBI Taxonomy" id="1792"/>
    <lineage>
        <taxon>Bacteria</taxon>
        <taxon>Bacillati</taxon>
        <taxon>Actinomycetota</taxon>
        <taxon>Actinomycetes</taxon>
        <taxon>Mycobacteriales</taxon>
        <taxon>Mycobacteriaceae</taxon>
        <taxon>Mycolicibacterium</taxon>
    </lineage>
</organism>
<feature type="transmembrane region" description="Helical" evidence="2">
    <location>
        <begin position="245"/>
        <end position="263"/>
    </location>
</feature>
<feature type="transmembrane region" description="Helical" evidence="2">
    <location>
        <begin position="6"/>
        <end position="29"/>
    </location>
</feature>
<dbReference type="AlphaFoldDB" id="A0A448IDQ5"/>
<reference evidence="3 4" key="1">
    <citation type="submission" date="2018-12" db="EMBL/GenBank/DDBJ databases">
        <authorList>
            <consortium name="Pathogen Informatics"/>
        </authorList>
    </citation>
    <scope>NUCLEOTIDE SEQUENCE [LARGE SCALE GENOMIC DNA]</scope>
    <source>
        <strain evidence="3 4">NCTC10485</strain>
    </source>
</reference>
<keyword evidence="2" id="KW-1133">Transmembrane helix</keyword>
<protein>
    <submittedName>
        <fullName evidence="3">Protein of uncharacterized function (DUF2910)</fullName>
    </submittedName>
</protein>
<name>A0A448IDQ5_MYCCI</name>
<feature type="transmembrane region" description="Helical" evidence="2">
    <location>
        <begin position="164"/>
        <end position="190"/>
    </location>
</feature>
<keyword evidence="2" id="KW-0472">Membrane</keyword>
<dbReference type="Pfam" id="PF11139">
    <property type="entry name" value="SfLAP"/>
    <property type="match status" value="1"/>
</dbReference>
<dbReference type="InterPro" id="IPR021315">
    <property type="entry name" value="Gap/Sap"/>
</dbReference>
<feature type="region of interest" description="Disordered" evidence="1">
    <location>
        <begin position="110"/>
        <end position="136"/>
    </location>
</feature>
<evidence type="ECO:0000313" key="3">
    <source>
        <dbReference type="EMBL" id="VEG50612.1"/>
    </source>
</evidence>
<feature type="transmembrane region" description="Helical" evidence="2">
    <location>
        <begin position="82"/>
        <end position="102"/>
    </location>
</feature>
<feature type="transmembrane region" description="Helical" evidence="2">
    <location>
        <begin position="41"/>
        <end position="62"/>
    </location>
</feature>
<gene>
    <name evidence="3" type="ORF">NCTC10485_04930</name>
</gene>
<evidence type="ECO:0000313" key="4">
    <source>
        <dbReference type="Proteomes" id="UP000282551"/>
    </source>
</evidence>
<evidence type="ECO:0000256" key="2">
    <source>
        <dbReference type="SAM" id="Phobius"/>
    </source>
</evidence>
<evidence type="ECO:0000256" key="1">
    <source>
        <dbReference type="SAM" id="MobiDB-lite"/>
    </source>
</evidence>
<feature type="transmembrane region" description="Helical" evidence="2">
    <location>
        <begin position="202"/>
        <end position="224"/>
    </location>
</feature>
<keyword evidence="4" id="KW-1185">Reference proteome</keyword>
<dbReference type="Proteomes" id="UP000282551">
    <property type="component" value="Chromosome"/>
</dbReference>
<accession>A0A448IDQ5</accession>
<proteinExistence type="predicted"/>
<dbReference type="RefSeq" id="WP_163791922.1">
    <property type="nucleotide sequence ID" value="NZ_AP022604.1"/>
</dbReference>